<evidence type="ECO:0000256" key="11">
    <source>
        <dbReference type="SAM" id="MobiDB-lite"/>
    </source>
</evidence>
<dbReference type="Pfam" id="PF01641">
    <property type="entry name" value="SelR"/>
    <property type="match status" value="1"/>
</dbReference>
<dbReference type="Gene3D" id="2.170.150.20">
    <property type="entry name" value="Peptide methionine sulfoxide reductase"/>
    <property type="match status" value="1"/>
</dbReference>
<organism evidence="14 15">
    <name type="scientific">Dermatophagoides pteronyssinus</name>
    <name type="common">European house dust mite</name>
    <dbReference type="NCBI Taxonomy" id="6956"/>
    <lineage>
        <taxon>Eukaryota</taxon>
        <taxon>Metazoa</taxon>
        <taxon>Ecdysozoa</taxon>
        <taxon>Arthropoda</taxon>
        <taxon>Chelicerata</taxon>
        <taxon>Arachnida</taxon>
        <taxon>Acari</taxon>
        <taxon>Acariformes</taxon>
        <taxon>Sarcoptiformes</taxon>
        <taxon>Astigmata</taxon>
        <taxon>Psoroptidia</taxon>
        <taxon>Analgoidea</taxon>
        <taxon>Pyroglyphidae</taxon>
        <taxon>Dermatophagoidinae</taxon>
        <taxon>Dermatophagoides</taxon>
    </lineage>
</organism>
<evidence type="ECO:0000256" key="12">
    <source>
        <dbReference type="SAM" id="Phobius"/>
    </source>
</evidence>
<reference evidence="14 15" key="1">
    <citation type="journal article" date="2018" name="J. Allergy Clin. Immunol.">
        <title>High-quality assembly of Dermatophagoides pteronyssinus genome and transcriptome reveals a wide range of novel allergens.</title>
        <authorList>
            <person name="Liu X.Y."/>
            <person name="Yang K.Y."/>
            <person name="Wang M.Q."/>
            <person name="Kwok J.S."/>
            <person name="Zeng X."/>
            <person name="Yang Z."/>
            <person name="Xiao X.J."/>
            <person name="Lau C.P."/>
            <person name="Li Y."/>
            <person name="Huang Z.M."/>
            <person name="Ba J.G."/>
            <person name="Yim A.K."/>
            <person name="Ouyang C.Y."/>
            <person name="Ngai S.M."/>
            <person name="Chan T.F."/>
            <person name="Leung E.L."/>
            <person name="Liu L."/>
            <person name="Liu Z.G."/>
            <person name="Tsui S.K."/>
        </authorList>
    </citation>
    <scope>NUCLEOTIDE SEQUENCE [LARGE SCALE GENOMIC DNA]</scope>
    <source>
        <strain evidence="14">Derp</strain>
    </source>
</reference>
<feature type="domain" description="MsrB" evidence="13">
    <location>
        <begin position="9"/>
        <end position="132"/>
    </location>
</feature>
<dbReference type="InterPro" id="IPR036322">
    <property type="entry name" value="WD40_repeat_dom_sf"/>
</dbReference>
<dbReference type="PANTHER" id="PTHR14344:SF3">
    <property type="entry name" value="WD REPEAT-CONTAINING PROTEIN 6"/>
    <property type="match status" value="1"/>
</dbReference>
<dbReference type="Gene3D" id="2.130.10.10">
    <property type="entry name" value="YVTN repeat-like/Quinoprotein amine dehydrogenase"/>
    <property type="match status" value="3"/>
</dbReference>
<keyword evidence="5" id="KW-0819">tRNA processing</keyword>
<keyword evidence="12" id="KW-1133">Transmembrane helix</keyword>
<dbReference type="PANTHER" id="PTHR14344">
    <property type="entry name" value="WD REPEAT PROTEIN"/>
    <property type="match status" value="1"/>
</dbReference>
<dbReference type="PROSITE" id="PS51790">
    <property type="entry name" value="MSRB"/>
    <property type="match status" value="1"/>
</dbReference>
<evidence type="ECO:0000256" key="4">
    <source>
        <dbReference type="ARBA" id="ARBA00022574"/>
    </source>
</evidence>
<feature type="region of interest" description="Disordered" evidence="11">
    <location>
        <begin position="1189"/>
        <end position="1218"/>
    </location>
</feature>
<evidence type="ECO:0000256" key="6">
    <source>
        <dbReference type="ARBA" id="ARBA00022737"/>
    </source>
</evidence>
<dbReference type="PROSITE" id="PS50082">
    <property type="entry name" value="WD_REPEATS_2"/>
    <property type="match status" value="1"/>
</dbReference>
<comment type="similarity">
    <text evidence="8">Belongs to the WD repeat WDR6 family.</text>
</comment>
<dbReference type="Proteomes" id="UP000887458">
    <property type="component" value="Unassembled WGS sequence"/>
</dbReference>
<evidence type="ECO:0000313" key="14">
    <source>
        <dbReference type="EMBL" id="KAH9426920.1"/>
    </source>
</evidence>
<dbReference type="SMART" id="SM00320">
    <property type="entry name" value="WD40"/>
    <property type="match status" value="7"/>
</dbReference>
<evidence type="ECO:0000256" key="3">
    <source>
        <dbReference type="ARBA" id="ARBA00022490"/>
    </source>
</evidence>
<comment type="similarity">
    <text evidence="2">Belongs to the MsrB Met sulfoxide reductase family.</text>
</comment>
<dbReference type="EMBL" id="NJHN03000007">
    <property type="protein sequence ID" value="KAH9426920.1"/>
    <property type="molecule type" value="Genomic_DNA"/>
</dbReference>
<feature type="repeat" description="WD" evidence="10">
    <location>
        <begin position="314"/>
        <end position="346"/>
    </location>
</feature>
<evidence type="ECO:0000256" key="2">
    <source>
        <dbReference type="ARBA" id="ARBA00007174"/>
    </source>
</evidence>
<evidence type="ECO:0000256" key="10">
    <source>
        <dbReference type="PROSITE-ProRule" id="PRU00221"/>
    </source>
</evidence>
<feature type="transmembrane region" description="Helical" evidence="12">
    <location>
        <begin position="1319"/>
        <end position="1345"/>
    </location>
</feature>
<dbReference type="InterPro" id="IPR002579">
    <property type="entry name" value="Met_Sox_Rdtase_MsrB_dom"/>
</dbReference>
<keyword evidence="12" id="KW-0812">Transmembrane</keyword>
<keyword evidence="3" id="KW-0963">Cytoplasm</keyword>
<dbReference type="InterPro" id="IPR011057">
    <property type="entry name" value="Mss4-like_sf"/>
</dbReference>
<evidence type="ECO:0000256" key="5">
    <source>
        <dbReference type="ARBA" id="ARBA00022694"/>
    </source>
</evidence>
<name>A0ABQ8JWE4_DERPT</name>
<reference evidence="14 15" key="2">
    <citation type="journal article" date="2022" name="Mol. Biol. Evol.">
        <title>Comparative Genomics Reveals Insights into the Divergent Evolution of Astigmatic Mites and Household Pest Adaptations.</title>
        <authorList>
            <person name="Xiong Q."/>
            <person name="Wan A.T."/>
            <person name="Liu X."/>
            <person name="Fung C.S."/>
            <person name="Xiao X."/>
            <person name="Malainual N."/>
            <person name="Hou J."/>
            <person name="Wang L."/>
            <person name="Wang M."/>
            <person name="Yang K.Y."/>
            <person name="Cui Y."/>
            <person name="Leung E.L."/>
            <person name="Nong W."/>
            <person name="Shin S.K."/>
            <person name="Au S.W."/>
            <person name="Jeong K.Y."/>
            <person name="Chew F.T."/>
            <person name="Hui J.H."/>
            <person name="Leung T.F."/>
            <person name="Tungtrongchitr A."/>
            <person name="Zhong N."/>
            <person name="Liu Z."/>
            <person name="Tsui S.K."/>
        </authorList>
    </citation>
    <scope>NUCLEOTIDE SEQUENCE [LARGE SCALE GENOMIC DNA]</scope>
    <source>
        <strain evidence="14">Derp</strain>
    </source>
</reference>
<dbReference type="InterPro" id="IPR015943">
    <property type="entry name" value="WD40/YVTN_repeat-like_dom_sf"/>
</dbReference>
<dbReference type="SUPFAM" id="SSF50978">
    <property type="entry name" value="WD40 repeat-like"/>
    <property type="match status" value="4"/>
</dbReference>
<gene>
    <name evidence="14" type="ORF">DERP_011589</name>
</gene>
<protein>
    <recommendedName>
        <fullName evidence="9">tRNA (34-2'-O)-methyltransferase regulator WDR6</fullName>
    </recommendedName>
</protein>
<evidence type="ECO:0000259" key="13">
    <source>
        <dbReference type="PROSITE" id="PS51790"/>
    </source>
</evidence>
<sequence length="1356" mass="157558">MATSFVVDRENLKQRLTNLQYNVTQNGYTEEPFTGEYNNCNDGGIYSCIVCEQQLFTSETKYESGCGWPAFFDSLDMNKLCFKPDYKKAPRIRTEITCAKCDAHLGHLFENGPKPTGKRYCINSASLKFERIGSFVFVWYRNDDHQQYQFIRSIPFSVKQNIIGIKFLNKTNNDQQQQRIERQLIIYSIHYMYYCTIYYNPDNNVFDNFELIINNRYINHYMILDLIDWNNNLIIIINARNEIIIRNLVEKLENQKIFGPQKCILYSAKILESSIDNNCLIIASGTVFTQILIWSIVLPSNNDEKPLVEELQTLNGHDGVIFAIDYNSKLNILVTASDDRSVRLWNGCCDNFSESSMKNNHCSWKMNKFQLTHTYYGHEARIWRVMITTTRTDSPNICISVGEDSSLIVWSLQQPYGMIRRKRFIRNNRIWSLCTTNNDDDHQQIICGGSDSSIQLTYIEDILQLNQFKINEWNQKLSYIKAIGFLRTNKSNSLRTITACIKGEFFCCDNDLKKEKIEAIDDQEYNLNDIFGDYIKMAANSKRNMIIVGSKFGHLGLMMTTDSNDVKFVYLQKIFERKIIDISFIDDDDQLMICLLDGLVKIVHIIVVVVGENYRLIIDKHDYRLPNSKHQWCSCGHLYKNLFIVGDYSGNVLGYWTDKQSSEPFRKFWHIHGQNGVTSIRQQPESRFVYSSGRNGRIIEYLIIENNQIMIVDFQKLRTYASFSSVEWICGFEFDRQTQRPCFVYGFDWRKFIKIVVVVIDHFDVSIEQSIFTDDDELIQIDFCYSKSDTIKHVGRCCHSPKFPKSKLSFSTIPRKINCCTQMIIDDQQSSLIYCLIAGEDRSIQIISYDENNIENSFKLVEILYGHIATINAIKCLTNVNQMTYAISVGSRSQMIIWRFWHDHHDQKQRLICEEKSINFLGLFNKQLEFETKIRKPNDQEELLELDVRYLDVDFIDFRNENDIQFHIAVACSDASYRIFNYNERDNKIEIFHKIQLGMSCLLRCKIFRFSDHHHLRSKDGSTGSNIIPSVITTNDGYIHFFSIDHQNSINNNIDDNYRSLLLLSRQIHRSGIIAIDWKFINNEILIIATGGDDNQIIITLINVCFVDDCHDNHNGSDLPHQQVRLNFLRSFSSQQQQQQPSYNNHGHTCQITDVKFIDKNDYRNLISISIDQQIISWCIHMANKDLDQDDQDHDGGGGSNDAYQKLNKPSNNNDDVDSIRSINRHLISISDVSSFCSFKCPNEPSSTSARLFQPYLTTIEPIYNKTKMAIDFNRWYHTSSLDRCRRKFSSSTTTTSLFIIISKLFISKTSKTSTFYMIALFSVYLLLSTEMFIIPIASAANVIASIENNNNNSNT</sequence>
<dbReference type="Pfam" id="PF00400">
    <property type="entry name" value="WD40"/>
    <property type="match status" value="1"/>
</dbReference>
<evidence type="ECO:0000256" key="9">
    <source>
        <dbReference type="ARBA" id="ARBA00040154"/>
    </source>
</evidence>
<comment type="caution">
    <text evidence="14">The sequence shown here is derived from an EMBL/GenBank/DDBJ whole genome shotgun (WGS) entry which is preliminary data.</text>
</comment>
<evidence type="ECO:0000256" key="1">
    <source>
        <dbReference type="ARBA" id="ARBA00004496"/>
    </source>
</evidence>
<keyword evidence="4 10" id="KW-0853">WD repeat</keyword>
<dbReference type="SUPFAM" id="SSF51316">
    <property type="entry name" value="Mss4-like"/>
    <property type="match status" value="1"/>
</dbReference>
<keyword evidence="7" id="KW-0560">Oxidoreductase</keyword>
<evidence type="ECO:0000313" key="15">
    <source>
        <dbReference type="Proteomes" id="UP000887458"/>
    </source>
</evidence>
<dbReference type="InterPro" id="IPR001680">
    <property type="entry name" value="WD40_rpt"/>
</dbReference>
<accession>A0ABQ8JWE4</accession>
<evidence type="ECO:0000256" key="8">
    <source>
        <dbReference type="ARBA" id="ARBA00038255"/>
    </source>
</evidence>
<dbReference type="NCBIfam" id="TIGR00357">
    <property type="entry name" value="peptide-methionine (R)-S-oxide reductase MsrB"/>
    <property type="match status" value="1"/>
</dbReference>
<dbReference type="InterPro" id="IPR051973">
    <property type="entry name" value="tRNA_Anticodon_Mtase-Reg"/>
</dbReference>
<keyword evidence="12" id="KW-0472">Membrane</keyword>
<comment type="subcellular location">
    <subcellularLocation>
        <location evidence="1">Cytoplasm</location>
    </subcellularLocation>
</comment>
<dbReference type="PROSITE" id="PS50294">
    <property type="entry name" value="WD_REPEATS_REGION"/>
    <property type="match status" value="1"/>
</dbReference>
<evidence type="ECO:0000256" key="7">
    <source>
        <dbReference type="ARBA" id="ARBA00023002"/>
    </source>
</evidence>
<keyword evidence="15" id="KW-1185">Reference proteome</keyword>
<proteinExistence type="inferred from homology"/>
<feature type="non-terminal residue" evidence="14">
    <location>
        <position position="1356"/>
    </location>
</feature>
<keyword evidence="6" id="KW-0677">Repeat</keyword>